<evidence type="ECO:0000313" key="7">
    <source>
        <dbReference type="EMBL" id="KAK9090285.1"/>
    </source>
</evidence>
<dbReference type="PANTHER" id="PTHR47956">
    <property type="entry name" value="CYTOCHROME P450 71B11-RELATED"/>
    <property type="match status" value="1"/>
</dbReference>
<dbReference type="GO" id="GO:0016020">
    <property type="term" value="C:membrane"/>
    <property type="evidence" value="ECO:0007669"/>
    <property type="project" value="UniProtKB-SubCell"/>
</dbReference>
<comment type="similarity">
    <text evidence="2">Belongs to the cytochrome P450 family.</text>
</comment>
<dbReference type="GO" id="GO:0005506">
    <property type="term" value="F:iron ion binding"/>
    <property type="evidence" value="ECO:0007669"/>
    <property type="project" value="InterPro"/>
</dbReference>
<proteinExistence type="inferred from homology"/>
<dbReference type="AlphaFoldDB" id="A0AAP0HP91"/>
<protein>
    <recommendedName>
        <fullName evidence="9">Cytochrome P450</fullName>
    </recommendedName>
</protein>
<evidence type="ECO:0000256" key="2">
    <source>
        <dbReference type="ARBA" id="ARBA00010617"/>
    </source>
</evidence>
<dbReference type="Pfam" id="PF00067">
    <property type="entry name" value="p450"/>
    <property type="match status" value="1"/>
</dbReference>
<evidence type="ECO:0008006" key="9">
    <source>
        <dbReference type="Google" id="ProtNLM"/>
    </source>
</evidence>
<gene>
    <name evidence="7" type="ORF">Sjap_023462</name>
</gene>
<organism evidence="7 8">
    <name type="scientific">Stephania japonica</name>
    <dbReference type="NCBI Taxonomy" id="461633"/>
    <lineage>
        <taxon>Eukaryota</taxon>
        <taxon>Viridiplantae</taxon>
        <taxon>Streptophyta</taxon>
        <taxon>Embryophyta</taxon>
        <taxon>Tracheophyta</taxon>
        <taxon>Spermatophyta</taxon>
        <taxon>Magnoliopsida</taxon>
        <taxon>Ranunculales</taxon>
        <taxon>Menispermaceae</taxon>
        <taxon>Menispermoideae</taxon>
        <taxon>Cissampelideae</taxon>
        <taxon>Stephania</taxon>
    </lineage>
</organism>
<evidence type="ECO:0000256" key="5">
    <source>
        <dbReference type="ARBA" id="ARBA00023002"/>
    </source>
</evidence>
<dbReference type="InterPro" id="IPR001128">
    <property type="entry name" value="Cyt_P450"/>
</dbReference>
<keyword evidence="8" id="KW-1185">Reference proteome</keyword>
<dbReference type="Proteomes" id="UP001417504">
    <property type="component" value="Unassembled WGS sequence"/>
</dbReference>
<dbReference type="GO" id="GO:0044550">
    <property type="term" value="P:secondary metabolite biosynthetic process"/>
    <property type="evidence" value="ECO:0007669"/>
    <property type="project" value="UniProtKB-ARBA"/>
</dbReference>
<dbReference type="InterPro" id="IPR050193">
    <property type="entry name" value="Cytochrome_P450_71"/>
</dbReference>
<sequence>MAFGGERRSCPGMGFGMGVVEVALANLLYHFDWEVPNGEELEMVKGLGLQRIGKARLILLATPHHI</sequence>
<keyword evidence="6" id="KW-0472">Membrane</keyword>
<evidence type="ECO:0000256" key="6">
    <source>
        <dbReference type="ARBA" id="ARBA00023136"/>
    </source>
</evidence>
<dbReference type="SUPFAM" id="SSF48264">
    <property type="entry name" value="Cytochrome P450"/>
    <property type="match status" value="1"/>
</dbReference>
<dbReference type="EMBL" id="JBBNAE010000010">
    <property type="protein sequence ID" value="KAK9090285.1"/>
    <property type="molecule type" value="Genomic_DNA"/>
</dbReference>
<evidence type="ECO:0000256" key="4">
    <source>
        <dbReference type="ARBA" id="ARBA00022989"/>
    </source>
</evidence>
<dbReference type="Gene3D" id="1.10.630.10">
    <property type="entry name" value="Cytochrome P450"/>
    <property type="match status" value="1"/>
</dbReference>
<evidence type="ECO:0000256" key="3">
    <source>
        <dbReference type="ARBA" id="ARBA00022692"/>
    </source>
</evidence>
<accession>A0AAP0HP91</accession>
<keyword evidence="5" id="KW-0560">Oxidoreductase</keyword>
<dbReference type="GO" id="GO:0020037">
    <property type="term" value="F:heme binding"/>
    <property type="evidence" value="ECO:0007669"/>
    <property type="project" value="InterPro"/>
</dbReference>
<dbReference type="PANTHER" id="PTHR47956:SF107">
    <property type="entry name" value="CYTOCHROME P450 71B13-RELATED"/>
    <property type="match status" value="1"/>
</dbReference>
<name>A0AAP0HP91_9MAGN</name>
<dbReference type="InterPro" id="IPR036396">
    <property type="entry name" value="Cyt_P450_sf"/>
</dbReference>
<comment type="subcellular location">
    <subcellularLocation>
        <location evidence="1">Membrane</location>
        <topology evidence="1">Single-pass membrane protein</topology>
    </subcellularLocation>
</comment>
<keyword evidence="3" id="KW-0812">Transmembrane</keyword>
<reference evidence="7 8" key="1">
    <citation type="submission" date="2024-01" db="EMBL/GenBank/DDBJ databases">
        <title>Genome assemblies of Stephania.</title>
        <authorList>
            <person name="Yang L."/>
        </authorList>
    </citation>
    <scope>NUCLEOTIDE SEQUENCE [LARGE SCALE GENOMIC DNA]</scope>
    <source>
        <strain evidence="7">QJT</strain>
        <tissue evidence="7">Leaf</tissue>
    </source>
</reference>
<evidence type="ECO:0000256" key="1">
    <source>
        <dbReference type="ARBA" id="ARBA00004167"/>
    </source>
</evidence>
<evidence type="ECO:0000313" key="8">
    <source>
        <dbReference type="Proteomes" id="UP001417504"/>
    </source>
</evidence>
<comment type="caution">
    <text evidence="7">The sequence shown here is derived from an EMBL/GenBank/DDBJ whole genome shotgun (WGS) entry which is preliminary data.</text>
</comment>
<keyword evidence="4" id="KW-1133">Transmembrane helix</keyword>
<dbReference type="GO" id="GO:0016705">
    <property type="term" value="F:oxidoreductase activity, acting on paired donors, with incorporation or reduction of molecular oxygen"/>
    <property type="evidence" value="ECO:0007669"/>
    <property type="project" value="InterPro"/>
</dbReference>
<dbReference type="GO" id="GO:0004497">
    <property type="term" value="F:monooxygenase activity"/>
    <property type="evidence" value="ECO:0007669"/>
    <property type="project" value="InterPro"/>
</dbReference>